<dbReference type="AlphaFoldDB" id="E4KMK0"/>
<gene>
    <name evidence="3" type="ORF">HMPREF9257_0299</name>
</gene>
<dbReference type="Proteomes" id="UP000005990">
    <property type="component" value="Unassembled WGS sequence"/>
</dbReference>
<keyword evidence="1" id="KW-1133">Transmembrane helix</keyword>
<name>E4KMK0_9LACT</name>
<protein>
    <recommendedName>
        <fullName evidence="2">Zinc-ribbon domain-containing protein</fullName>
    </recommendedName>
</protein>
<keyword evidence="4" id="KW-1185">Reference proteome</keyword>
<feature type="domain" description="Zinc-ribbon" evidence="2">
    <location>
        <begin position="3"/>
        <end position="25"/>
    </location>
</feature>
<evidence type="ECO:0000313" key="3">
    <source>
        <dbReference type="EMBL" id="EFR31857.1"/>
    </source>
</evidence>
<comment type="caution">
    <text evidence="3">The sequence shown here is derived from an EMBL/GenBank/DDBJ whole genome shotgun (WGS) entry which is preliminary data.</text>
</comment>
<feature type="transmembrane region" description="Helical" evidence="1">
    <location>
        <begin position="225"/>
        <end position="245"/>
    </location>
</feature>
<keyword evidence="1" id="KW-0472">Membrane</keyword>
<dbReference type="OrthoDB" id="2285053at2"/>
<accession>E4KMK0</accession>
<organism evidence="3 4">
    <name type="scientific">Eremococcus coleocola ACS-139-V-Col8</name>
    <dbReference type="NCBI Taxonomy" id="908337"/>
    <lineage>
        <taxon>Bacteria</taxon>
        <taxon>Bacillati</taxon>
        <taxon>Bacillota</taxon>
        <taxon>Bacilli</taxon>
        <taxon>Lactobacillales</taxon>
        <taxon>Aerococcaceae</taxon>
        <taxon>Eremococcus</taxon>
    </lineage>
</organism>
<dbReference type="EMBL" id="AENN01000005">
    <property type="protein sequence ID" value="EFR31857.1"/>
    <property type="molecule type" value="Genomic_DNA"/>
</dbReference>
<evidence type="ECO:0000313" key="4">
    <source>
        <dbReference type="Proteomes" id="UP000005990"/>
    </source>
</evidence>
<proteinExistence type="predicted"/>
<feature type="transmembrane region" description="Helical" evidence="1">
    <location>
        <begin position="111"/>
        <end position="132"/>
    </location>
</feature>
<sequence>MTYCPKCGLKLEEDFHYCPQCGYDLSQIDSLQDTIKIKGPLTDSNNMAPANDSHVHLNHYDDDDPDLTRTEYPEEDALFLEDDPTDSPNSRSHRHTHYAPDKQSIIRLGKLNIAMFLAAMVTILGIILPNFLNLTPLLEKIDTLSAYGYDTSTWTRLVNNHTSLQDLILNYQNLAQLYHGIQEFLGYTVQVQSLPFVRPITQGLLLIPILFMPLAIFRHRLARKLNLFLALAEVVLTLGLAYFFYPVFQNLNLSLGIAAYLFFAGLIAMLVLASIRLFSQG</sequence>
<keyword evidence="1" id="KW-0812">Transmembrane</keyword>
<evidence type="ECO:0000259" key="2">
    <source>
        <dbReference type="Pfam" id="PF13240"/>
    </source>
</evidence>
<dbReference type="Pfam" id="PF13240">
    <property type="entry name" value="Zn_Ribbon_1"/>
    <property type="match status" value="1"/>
</dbReference>
<feature type="transmembrane region" description="Helical" evidence="1">
    <location>
        <begin position="200"/>
        <end position="218"/>
    </location>
</feature>
<dbReference type="InterPro" id="IPR026870">
    <property type="entry name" value="Zinc_ribbon_dom"/>
</dbReference>
<dbReference type="RefSeq" id="WP_006417697.1">
    <property type="nucleotide sequence ID" value="NZ_AENN01000005.1"/>
</dbReference>
<reference evidence="3 4" key="1">
    <citation type="submission" date="2010-10" db="EMBL/GenBank/DDBJ databases">
        <authorList>
            <person name="Durkin A.S."/>
            <person name="Madupu R."/>
            <person name="Torralba M."/>
            <person name="Gillis M."/>
            <person name="Methe B."/>
            <person name="Sutton G."/>
            <person name="Nelson K.E."/>
        </authorList>
    </citation>
    <scope>NUCLEOTIDE SEQUENCE [LARGE SCALE GENOMIC DNA]</scope>
    <source>
        <strain evidence="3 4">ACS-139-V-Col8</strain>
    </source>
</reference>
<feature type="transmembrane region" description="Helical" evidence="1">
    <location>
        <begin position="257"/>
        <end position="278"/>
    </location>
</feature>
<evidence type="ECO:0000256" key="1">
    <source>
        <dbReference type="SAM" id="Phobius"/>
    </source>
</evidence>